<sequence length="1332" mass="146110">MRYFTFLVFIGFLLGGGAFPAAAQSGLTVQGRLSWKGTAQTLKRNGQVQDVPTFAGAVYRPGEEAGRYLLRVAGKVAEGQVRNAVYAPFTPAEARLINLNNLATETPVVLSSGLQKRQPVTMVAVLSVRRSPQSGQAEKLISFDYTYSLDETPQAAARGIKSRTHVATSALNQGQWFKVGVPTSGIYKLDKSALQALGVNMQGLDPRRLRVYGNAMGTLPQRNNAYRPDDLAENAIYVAGESDGSFDDADYVLFYARGPHTWSSNATARLFRHNFNVYTDTAYYFVTVGSSAGRRVATAPAVARPASATITQYAYHDFYERDLINLSKSGRQWLGEGFTTASEPKSFSFNVPNLVPSSALRVTSMTASNSAFGFDARFTLRVNATAIGSQTVKGVGRSDYPETANVSLNTFSYAVPANPTADVRVDLAYSGGNDPAAQGWLDYLEVNAQCQLRLVGNQTDFRAFDNIAPGAVSQFQLGAPAGTTVWEVTNPRRARAYALDGSGNFAAPTDSLREFVAFSGNAFPTPVNFGRVGNQNLHALNLDGRLDMVVVTYPPFYAEAERLAAYRRSHDGLDVRVVTTTQVYNEFSSGGQDVTAIRDLMKLVYDRAPANKTVFLLLFGDASYDYKADVANSTEKGREPDWWAARSPFNANKTNQNFVPTYQSRESFAPAYNRPNSNPPGYGPSFNSDDYYGLLDDTEGFWVERNDTAAEFIDIGIGRLPIRTPIDQPRSTAQAALVVDKLIAYDTPKTAYGKWRNRITFVADDGDNNYHFKVSTEWPIDTLVKYHPEYNIHKVYLDLYPQIISAGGQSSPECNRAIDESIEQGSLIVQYSGHGGPKGWADEQILTNASVLQLQNADKLTFMLTATCDFSTYDNPGFTSAGEQALTDIRGGAVGLLTTTRLAFTGQGNNDGIVTAFYRGMFLPVNNKMPRMGDIMYETKNDRYTFALENRNFTLLGDPSMRLAYPEQQVTLDSINGRLITAAHIDTLKALSTVTMAGTVRNAGVLNNRFTGKAQVTVYEKPNTVMTLGNEGVNGPPTPISIQENIIYSGEASVTGGRFRLRFIVPKDINYSLGLGKVSLYAWEPEGKDANGARAVPVGSVDDNSFVARDTISPNVRLFMDDTTFVFGGLTRTTTVLLANLQDNSGINTAGSGIGHEITAVLDNDPSKLTILNDFYTASVDNFRKGQVKYTFKDLTPGPHMLRLKAWDTFNNSAEKEIEFIAAKTEKLALEHVLNYPNPFSTSTTFHFDHNRGRVGEDLEVQVQIFTISGRLVRTLRATTTGSEAHFKSLTWNGRDEFDDQLARGVYVYRVSVKSQTDGATASKFEKLVILN</sequence>
<dbReference type="Proteomes" id="UP000294155">
    <property type="component" value="Unassembled WGS sequence"/>
</dbReference>
<dbReference type="InterPro" id="IPR026444">
    <property type="entry name" value="Secre_tail"/>
</dbReference>
<keyword evidence="1 2" id="KW-0732">Signal</keyword>
<name>A0A4Q5LEP9_9BACT</name>
<feature type="chain" id="PRO_5020196190" evidence="2">
    <location>
        <begin position="24"/>
        <end position="1332"/>
    </location>
</feature>
<feature type="signal peptide" evidence="2">
    <location>
        <begin position="1"/>
        <end position="23"/>
    </location>
</feature>
<evidence type="ECO:0000313" key="5">
    <source>
        <dbReference type="Proteomes" id="UP000294155"/>
    </source>
</evidence>
<dbReference type="Gene3D" id="2.60.40.4070">
    <property type="match status" value="1"/>
</dbReference>
<evidence type="ECO:0000259" key="3">
    <source>
        <dbReference type="Pfam" id="PF01364"/>
    </source>
</evidence>
<reference evidence="4 5" key="1">
    <citation type="submission" date="2019-02" db="EMBL/GenBank/DDBJ databases">
        <title>Bacterial novel species isolated from soil.</title>
        <authorList>
            <person name="Jung H.-Y."/>
        </authorList>
    </citation>
    <scope>NUCLEOTIDE SEQUENCE [LARGE SCALE GENOMIC DNA]</scope>
    <source>
        <strain evidence="4 5">1-3-3-3</strain>
    </source>
</reference>
<dbReference type="NCBIfam" id="TIGR04183">
    <property type="entry name" value="Por_Secre_tail"/>
    <property type="match status" value="1"/>
</dbReference>
<dbReference type="InterPro" id="IPR001769">
    <property type="entry name" value="Gingipain"/>
</dbReference>
<dbReference type="GO" id="GO:0006508">
    <property type="term" value="P:proteolysis"/>
    <property type="evidence" value="ECO:0007669"/>
    <property type="project" value="InterPro"/>
</dbReference>
<feature type="domain" description="Gingipain" evidence="3">
    <location>
        <begin position="548"/>
        <end position="963"/>
    </location>
</feature>
<evidence type="ECO:0000256" key="1">
    <source>
        <dbReference type="ARBA" id="ARBA00022729"/>
    </source>
</evidence>
<keyword evidence="5" id="KW-1185">Reference proteome</keyword>
<comment type="caution">
    <text evidence="4">The sequence shown here is derived from an EMBL/GenBank/DDBJ whole genome shotgun (WGS) entry which is preliminary data.</text>
</comment>
<dbReference type="SUPFAM" id="SSF52129">
    <property type="entry name" value="Caspase-like"/>
    <property type="match status" value="1"/>
</dbReference>
<dbReference type="RefSeq" id="WP_129920629.1">
    <property type="nucleotide sequence ID" value="NZ_SEWE01000012.1"/>
</dbReference>
<accession>A0A4Q5LEP9</accession>
<dbReference type="Gene3D" id="3.40.50.10390">
    <property type="entry name" value="Gingipain r, domain 1"/>
    <property type="match status" value="1"/>
</dbReference>
<evidence type="ECO:0000313" key="4">
    <source>
        <dbReference type="EMBL" id="RYU80800.1"/>
    </source>
</evidence>
<dbReference type="GO" id="GO:0008234">
    <property type="term" value="F:cysteine-type peptidase activity"/>
    <property type="evidence" value="ECO:0007669"/>
    <property type="project" value="InterPro"/>
</dbReference>
<dbReference type="CDD" id="cd02258">
    <property type="entry name" value="Peptidase_C25_N"/>
    <property type="match status" value="1"/>
</dbReference>
<gene>
    <name evidence="4" type="primary">porU</name>
    <name evidence="4" type="ORF">EWM57_08090</name>
</gene>
<evidence type="ECO:0000256" key="2">
    <source>
        <dbReference type="SAM" id="SignalP"/>
    </source>
</evidence>
<dbReference type="InterPro" id="IPR029031">
    <property type="entry name" value="Gingipain_N_sf"/>
</dbReference>
<dbReference type="Pfam" id="PF01364">
    <property type="entry name" value="Peptidase_C25"/>
    <property type="match status" value="1"/>
</dbReference>
<dbReference type="NCBIfam" id="NF033707">
    <property type="entry name" value="T9SS_sortase"/>
    <property type="match status" value="1"/>
</dbReference>
<organism evidence="4 5">
    <name type="scientific">Hymenobacter persicinus</name>
    <dbReference type="NCBI Taxonomy" id="2025506"/>
    <lineage>
        <taxon>Bacteria</taxon>
        <taxon>Pseudomonadati</taxon>
        <taxon>Bacteroidota</taxon>
        <taxon>Cytophagia</taxon>
        <taxon>Cytophagales</taxon>
        <taxon>Hymenobacteraceae</taxon>
        <taxon>Hymenobacter</taxon>
    </lineage>
</organism>
<dbReference type="OrthoDB" id="9809780at2"/>
<dbReference type="Gene3D" id="3.40.50.1460">
    <property type="match status" value="1"/>
</dbReference>
<dbReference type="InterPro" id="IPR029030">
    <property type="entry name" value="Caspase-like_dom_sf"/>
</dbReference>
<dbReference type="EMBL" id="SEWE01000012">
    <property type="protein sequence ID" value="RYU80800.1"/>
    <property type="molecule type" value="Genomic_DNA"/>
</dbReference>
<proteinExistence type="predicted"/>
<protein>
    <submittedName>
        <fullName evidence="4">Type IX secretion system sortase PorU</fullName>
    </submittedName>
</protein>